<gene>
    <name evidence="1" type="ORF">DN595_25080</name>
</gene>
<comment type="caution">
    <text evidence="1">The sequence shown here is derived from an EMBL/GenBank/DDBJ whole genome shotgun (WGS) entry which is preliminary data.</text>
</comment>
<sequence length="71" mass="7932">MSKSPMKFMVRAWNKELKNPAWGMGNLKHRKACARNWAAVTAADAESWHVVIDCQDAADEAVAEDVSNWDA</sequence>
<evidence type="ECO:0000313" key="2">
    <source>
        <dbReference type="Proteomes" id="UP000289016"/>
    </source>
</evidence>
<proteinExistence type="predicted"/>
<protein>
    <submittedName>
        <fullName evidence="1">Uncharacterized protein</fullName>
    </submittedName>
</protein>
<dbReference type="EMBL" id="QKPI01000108">
    <property type="protein sequence ID" value="RWT72186.1"/>
    <property type="molecule type" value="Genomic_DNA"/>
</dbReference>
<organism evidence="1 2">
    <name type="scientific">Enterobacter cloacae</name>
    <dbReference type="NCBI Taxonomy" id="550"/>
    <lineage>
        <taxon>Bacteria</taxon>
        <taxon>Pseudomonadati</taxon>
        <taxon>Pseudomonadota</taxon>
        <taxon>Gammaproteobacteria</taxon>
        <taxon>Enterobacterales</taxon>
        <taxon>Enterobacteriaceae</taxon>
        <taxon>Enterobacter</taxon>
        <taxon>Enterobacter cloacae complex</taxon>
    </lineage>
</organism>
<reference evidence="1 2" key="1">
    <citation type="submission" date="2018-06" db="EMBL/GenBank/DDBJ databases">
        <title>Carbapenemase-producing Enterobacteriaceae present in wastewater treatment plant effluent and nearby surface waters in the US.</title>
        <authorList>
            <person name="Mathys D.A."/>
            <person name="Mollenkopf D.F."/>
            <person name="Feicht S.M."/>
            <person name="Adams R.J."/>
            <person name="Albers A.L."/>
            <person name="Grooters S.V."/>
            <person name="Stuever D.M."/>
            <person name="Daniels J.B."/>
            <person name="Wittum T.E."/>
        </authorList>
    </citation>
    <scope>NUCLEOTIDE SEQUENCE [LARGE SCALE GENOMIC DNA]</scope>
    <source>
        <strain evidence="1 2">GEO_23_Down_A</strain>
    </source>
</reference>
<dbReference type="RefSeq" id="WP_128340257.1">
    <property type="nucleotide sequence ID" value="NZ_QKPI01000108.1"/>
</dbReference>
<name>A0AB37VBM8_ENTCL</name>
<dbReference type="Proteomes" id="UP000289016">
    <property type="component" value="Unassembled WGS sequence"/>
</dbReference>
<dbReference type="AlphaFoldDB" id="A0AB37VBM8"/>
<evidence type="ECO:0000313" key="1">
    <source>
        <dbReference type="EMBL" id="RWT72186.1"/>
    </source>
</evidence>
<accession>A0AB37VBM8</accession>